<feature type="binding site" evidence="16">
    <location>
        <position position="81"/>
    </location>
    <ligand>
        <name>substrate</name>
    </ligand>
</feature>
<dbReference type="EC" id="4.2.3.4" evidence="17"/>
<feature type="binding site" evidence="17">
    <location>
        <position position="347"/>
    </location>
    <ligand>
        <name>Zn(2+)</name>
        <dbReference type="ChEBI" id="CHEBI:29105"/>
    </ligand>
</feature>
<keyword evidence="11 17" id="KW-0520">NAD</keyword>
<feature type="domain" description="3-dehydroquinate synthase C-terminal" evidence="19">
    <location>
        <begin position="344"/>
        <end position="481"/>
    </location>
</feature>
<feature type="binding site" evidence="17">
    <location>
        <position position="314"/>
    </location>
    <ligand>
        <name>NAD(+)</name>
        <dbReference type="ChEBI" id="CHEBI:57540"/>
    </ligand>
</feature>
<comment type="similarity">
    <text evidence="17">Belongs to the sugar phosphate cyclases superfamily. Dehydroquinate synthase family.</text>
</comment>
<dbReference type="SUPFAM" id="SSF56796">
    <property type="entry name" value="Dehydroquinate synthase-like"/>
    <property type="match status" value="1"/>
</dbReference>
<keyword evidence="17" id="KW-0479">Metal-binding</keyword>
<dbReference type="InterPro" id="IPR050071">
    <property type="entry name" value="Dehydroquinate_synthase"/>
</dbReference>
<evidence type="ECO:0000256" key="12">
    <source>
        <dbReference type="ARBA" id="ARBA00023141"/>
    </source>
</evidence>
<dbReference type="Pfam" id="PF01761">
    <property type="entry name" value="DHQ_synthase"/>
    <property type="match status" value="1"/>
</dbReference>
<keyword evidence="17" id="KW-0170">Cobalt</keyword>
<dbReference type="NCBIfam" id="TIGR01357">
    <property type="entry name" value="aroB"/>
    <property type="match status" value="1"/>
</dbReference>
<reference evidence="21" key="1">
    <citation type="submission" date="2021-02" db="EMBL/GenBank/DDBJ databases">
        <title>Leucobacter sp. CX169.</title>
        <authorList>
            <person name="Cheng Y."/>
        </authorList>
    </citation>
    <scope>NUCLEOTIDE SEQUENCE [LARGE SCALE GENOMIC DNA]</scope>
    <source>
        <strain evidence="21">JY899</strain>
    </source>
</reference>
<keyword evidence="8 17" id="KW-0547">Nucleotide-binding</keyword>
<comment type="function">
    <text evidence="16">Catalyzes the specific phosphorylation of the 3-hydroxyl group of shikimic acid using ATP as a cosubstrate.</text>
</comment>
<evidence type="ECO:0000256" key="4">
    <source>
        <dbReference type="ARBA" id="ARBA00004842"/>
    </source>
</evidence>
<evidence type="ECO:0000256" key="13">
    <source>
        <dbReference type="ARBA" id="ARBA00023239"/>
    </source>
</evidence>
<dbReference type="InterPro" id="IPR027417">
    <property type="entry name" value="P-loop_NTPase"/>
</dbReference>
<feature type="binding site" evidence="17">
    <location>
        <begin position="268"/>
        <end position="272"/>
    </location>
    <ligand>
        <name>NAD(+)</name>
        <dbReference type="ChEBI" id="CHEBI:57540"/>
    </ligand>
</feature>
<comment type="similarity">
    <text evidence="16">Belongs to the shikimate kinase family.</text>
</comment>
<evidence type="ECO:0000256" key="11">
    <source>
        <dbReference type="ARBA" id="ARBA00023027"/>
    </source>
</evidence>
<feature type="binding site" evidence="16">
    <location>
        <begin position="13"/>
        <end position="18"/>
    </location>
    <ligand>
        <name>ATP</name>
        <dbReference type="ChEBI" id="CHEBI:30616"/>
    </ligand>
</feature>
<comment type="cofactor">
    <cofactor evidence="2 17">
        <name>NAD(+)</name>
        <dbReference type="ChEBI" id="CHEBI:57540"/>
    </cofactor>
</comment>
<dbReference type="PROSITE" id="PS01128">
    <property type="entry name" value="SHIKIMATE_KINASE"/>
    <property type="match status" value="1"/>
</dbReference>
<comment type="subcellular location">
    <subcellularLocation>
        <location evidence="17">Cytoplasm</location>
    </subcellularLocation>
</comment>
<feature type="binding site" evidence="16">
    <location>
        <position position="119"/>
    </location>
    <ligand>
        <name>ATP</name>
        <dbReference type="ChEBI" id="CHEBI:30616"/>
    </ligand>
</feature>
<dbReference type="InterPro" id="IPR056179">
    <property type="entry name" value="DHQS_C"/>
</dbReference>
<feature type="binding site" evidence="16">
    <location>
        <position position="137"/>
    </location>
    <ligand>
        <name>substrate</name>
    </ligand>
</feature>
<dbReference type="CDD" id="cd08195">
    <property type="entry name" value="DHQS"/>
    <property type="match status" value="1"/>
</dbReference>
<keyword evidence="6 17" id="KW-0028">Amino-acid biosynthesis</keyword>
<dbReference type="Gene3D" id="3.40.50.300">
    <property type="entry name" value="P-loop containing nucleotide triphosphate hydrolases"/>
    <property type="match status" value="1"/>
</dbReference>
<feature type="binding site" evidence="16">
    <location>
        <position position="17"/>
    </location>
    <ligand>
        <name>Mg(2+)</name>
        <dbReference type="ChEBI" id="CHEBI:18420"/>
    </ligand>
</feature>
<evidence type="ECO:0000256" key="16">
    <source>
        <dbReference type="HAMAP-Rule" id="MF_00109"/>
    </source>
</evidence>
<keyword evidence="16" id="KW-0460">Magnesium</keyword>
<dbReference type="CDD" id="cd00464">
    <property type="entry name" value="SK"/>
    <property type="match status" value="1"/>
</dbReference>
<evidence type="ECO:0000256" key="6">
    <source>
        <dbReference type="ARBA" id="ARBA00022605"/>
    </source>
</evidence>
<evidence type="ECO:0000256" key="1">
    <source>
        <dbReference type="ARBA" id="ARBA00001393"/>
    </source>
</evidence>
<dbReference type="Gene3D" id="3.40.50.1970">
    <property type="match status" value="1"/>
</dbReference>
<comment type="pathway">
    <text evidence="4 16">Metabolic intermediate biosynthesis; chorismate biosynthesis; chorismate from D-erythrose 4-phosphate and phosphoenolpyruvate: step 5/7.</text>
</comment>
<dbReference type="Pfam" id="PF24621">
    <property type="entry name" value="DHQS_C"/>
    <property type="match status" value="1"/>
</dbReference>
<evidence type="ECO:0000256" key="9">
    <source>
        <dbReference type="ARBA" id="ARBA00022777"/>
    </source>
</evidence>
<evidence type="ECO:0000313" key="21">
    <source>
        <dbReference type="Proteomes" id="UP000705983"/>
    </source>
</evidence>
<evidence type="ECO:0000313" key="20">
    <source>
        <dbReference type="EMBL" id="MBM9434201.1"/>
    </source>
</evidence>
<comment type="caution">
    <text evidence="17">Lacks conserved residue(s) required for the propagation of feature annotation.</text>
</comment>
<comment type="cofactor">
    <cofactor evidence="17">
        <name>Co(2+)</name>
        <dbReference type="ChEBI" id="CHEBI:48828"/>
    </cofactor>
    <cofactor evidence="17">
        <name>Zn(2+)</name>
        <dbReference type="ChEBI" id="CHEBI:29105"/>
    </cofactor>
    <text evidence="17">Binds 1 divalent metal cation per subunit. Can use either Co(2+) or Zn(2+).</text>
</comment>
<dbReference type="RefSeq" id="WP_187997179.1">
    <property type="nucleotide sequence ID" value="NZ_JACEXG010000007.1"/>
</dbReference>
<comment type="subunit">
    <text evidence="16">Monomer.</text>
</comment>
<dbReference type="InterPro" id="IPR030960">
    <property type="entry name" value="DHQS/DOIS_N"/>
</dbReference>
<proteinExistence type="inferred from homology"/>
<evidence type="ECO:0000256" key="8">
    <source>
        <dbReference type="ARBA" id="ARBA00022741"/>
    </source>
</evidence>
<comment type="pathway">
    <text evidence="3 17">Metabolic intermediate biosynthesis; chorismate biosynthesis; chorismate from D-erythrose 4-phosphate and phosphoenolpyruvate: step 2/7.</text>
</comment>
<dbReference type="InterPro" id="IPR031322">
    <property type="entry name" value="Shikimate/glucono_kinase"/>
</dbReference>
<feature type="binding site" evidence="16">
    <location>
        <position position="154"/>
    </location>
    <ligand>
        <name>ATP</name>
        <dbReference type="ChEBI" id="CHEBI:30616"/>
    </ligand>
</feature>
<dbReference type="EC" id="2.7.1.71" evidence="16"/>
<feature type="binding site" evidence="17">
    <location>
        <begin position="292"/>
        <end position="293"/>
    </location>
    <ligand>
        <name>NAD(+)</name>
        <dbReference type="ChEBI" id="CHEBI:57540"/>
    </ligand>
</feature>
<evidence type="ECO:0000259" key="18">
    <source>
        <dbReference type="Pfam" id="PF01761"/>
    </source>
</evidence>
<dbReference type="PRINTS" id="PR01100">
    <property type="entry name" value="SHIKIMTKNASE"/>
</dbReference>
<gene>
    <name evidence="17 20" type="primary">aroB</name>
    <name evidence="16" type="synonym">aroK</name>
    <name evidence="20" type="ORF">JVW63_10900</name>
</gene>
<comment type="catalytic activity">
    <reaction evidence="15 16">
        <text>shikimate + ATP = 3-phosphoshikimate + ADP + H(+)</text>
        <dbReference type="Rhea" id="RHEA:13121"/>
        <dbReference type="ChEBI" id="CHEBI:15378"/>
        <dbReference type="ChEBI" id="CHEBI:30616"/>
        <dbReference type="ChEBI" id="CHEBI:36208"/>
        <dbReference type="ChEBI" id="CHEBI:145989"/>
        <dbReference type="ChEBI" id="CHEBI:456216"/>
        <dbReference type="EC" id="2.7.1.71"/>
    </reaction>
</comment>
<comment type="catalytic activity">
    <reaction evidence="1 17">
        <text>7-phospho-2-dehydro-3-deoxy-D-arabino-heptonate = 3-dehydroquinate + phosphate</text>
        <dbReference type="Rhea" id="RHEA:21968"/>
        <dbReference type="ChEBI" id="CHEBI:32364"/>
        <dbReference type="ChEBI" id="CHEBI:43474"/>
        <dbReference type="ChEBI" id="CHEBI:58394"/>
        <dbReference type="EC" id="4.2.3.4"/>
    </reaction>
</comment>
<keyword evidence="9 16" id="KW-0418">Kinase</keyword>
<comment type="cofactor">
    <cofactor evidence="16">
        <name>Mg(2+)</name>
        <dbReference type="ChEBI" id="CHEBI:18420"/>
    </cofactor>
    <text evidence="16">Binds 1 Mg(2+) ion per subunit.</text>
</comment>
<feature type="binding site" evidence="16">
    <location>
        <position position="35"/>
    </location>
    <ligand>
        <name>substrate</name>
    </ligand>
</feature>
<name>A0ABS2TKY2_9ACTO</name>
<feature type="binding site" evidence="16">
    <location>
        <position position="59"/>
    </location>
    <ligand>
        <name>substrate</name>
    </ligand>
</feature>
<dbReference type="PANTHER" id="PTHR43622:SF7">
    <property type="entry name" value="3-DEHYDROQUINATE SYNTHASE, CHLOROPLASTIC"/>
    <property type="match status" value="1"/>
</dbReference>
<evidence type="ECO:0000256" key="17">
    <source>
        <dbReference type="HAMAP-Rule" id="MF_00110"/>
    </source>
</evidence>
<dbReference type="InterPro" id="IPR016037">
    <property type="entry name" value="DHQ_synth_AroB"/>
</dbReference>
<evidence type="ECO:0000259" key="19">
    <source>
        <dbReference type="Pfam" id="PF24621"/>
    </source>
</evidence>
<organism evidence="20 21">
    <name type="scientific">Flaviflexus equikiangi</name>
    <dbReference type="NCBI Taxonomy" id="2758573"/>
    <lineage>
        <taxon>Bacteria</taxon>
        <taxon>Bacillati</taxon>
        <taxon>Actinomycetota</taxon>
        <taxon>Actinomycetes</taxon>
        <taxon>Actinomycetales</taxon>
        <taxon>Actinomycetaceae</taxon>
        <taxon>Flaviflexus</taxon>
    </lineage>
</organism>
<dbReference type="HAMAP" id="MF_00109">
    <property type="entry name" value="Shikimate_kinase"/>
    <property type="match status" value="1"/>
</dbReference>
<evidence type="ECO:0000256" key="10">
    <source>
        <dbReference type="ARBA" id="ARBA00022840"/>
    </source>
</evidence>
<dbReference type="SUPFAM" id="SSF52540">
    <property type="entry name" value="P-loop containing nucleoside triphosphate hydrolases"/>
    <property type="match status" value="1"/>
</dbReference>
<feature type="domain" description="3-dehydroquinate synthase N-terminal" evidence="18">
    <location>
        <begin position="231"/>
        <end position="342"/>
    </location>
</feature>
<dbReference type="Pfam" id="PF01202">
    <property type="entry name" value="SKI"/>
    <property type="match status" value="1"/>
</dbReference>
<keyword evidence="17" id="KW-0862">Zinc</keyword>
<feature type="binding site" evidence="17">
    <location>
        <position position="423"/>
    </location>
    <ligand>
        <name>Zn(2+)</name>
        <dbReference type="ChEBI" id="CHEBI:29105"/>
    </ligand>
</feature>
<feature type="binding site" evidence="17">
    <location>
        <position position="407"/>
    </location>
    <ligand>
        <name>Zn(2+)</name>
        <dbReference type="ChEBI" id="CHEBI:29105"/>
    </ligand>
</feature>
<evidence type="ECO:0000256" key="7">
    <source>
        <dbReference type="ARBA" id="ARBA00022679"/>
    </source>
</evidence>
<keyword evidence="10 16" id="KW-0067">ATP-binding</keyword>
<comment type="caution">
    <text evidence="20">The sequence shown here is derived from an EMBL/GenBank/DDBJ whole genome shotgun (WGS) entry which is preliminary data.</text>
</comment>
<evidence type="ECO:0000256" key="14">
    <source>
        <dbReference type="ARBA" id="ARBA00023268"/>
    </source>
</evidence>
<comment type="function">
    <text evidence="17">Catalyzes the conversion of 3-deoxy-D-arabino-heptulosonate 7-phosphate (DAHP) to dehydroquinate (DHQ).</text>
</comment>
<feature type="binding site" evidence="17">
    <location>
        <position position="305"/>
    </location>
    <ligand>
        <name>NAD(+)</name>
        <dbReference type="ChEBI" id="CHEBI:57540"/>
    </ligand>
</feature>
<keyword evidence="7 16" id="KW-0808">Transferase</keyword>
<keyword evidence="5 17" id="KW-0963">Cytoplasm</keyword>
<dbReference type="Proteomes" id="UP000705983">
    <property type="component" value="Unassembled WGS sequence"/>
</dbReference>
<keyword evidence="21" id="KW-1185">Reference proteome</keyword>
<sequence>MTRPYAVFVGLPGSGKSTMAHQVAELLGLRAADSDDLIVDAAGRSIPEIFEERGEAGFRALEERTIVDALGSFSGVLALGGGAVTTPGVRKALRGHRVVLITGDQQVLLERVTRHPSRRPLLSDDPERTLSLLRAEREPLYEQVAAMTVKTDNRPPSRLARELSERLQADCASIDVGEYAVHVGHNLMGRVAQAAATASSALIVHPPALTGRAEEIQADMISRGIPTKRHEVPAGEQQKHSSELVRAWDRLGAMQMGRDGVIVGLGGGATTDLAGFIAATWLRGVDLIQVPTSLLGMVDAAVGGKTGIDTPAGKNLVGAFHKPVAVIADLDSLRSLPAEELTAGLGEVIKCGWIADRTILDLDPAALRHPGSSQLSDAIVRSISVKARIVTEDFREAGSREFLNYGHTLAHAIEKVENFGIRHGEAVAIGSVFAAALAREAGYPDLVEEHRESFRRVGLPVTYRAGMRDELRRAMLSDKKVRSGRLRFVLLDGQGNPLIVEPTDEQIDRSWEEIGA</sequence>
<dbReference type="PANTHER" id="PTHR43622">
    <property type="entry name" value="3-DEHYDROQUINATE SYNTHASE"/>
    <property type="match status" value="1"/>
</dbReference>
<dbReference type="HAMAP" id="MF_00110">
    <property type="entry name" value="DHQ_synthase"/>
    <property type="match status" value="1"/>
</dbReference>
<dbReference type="InterPro" id="IPR023000">
    <property type="entry name" value="Shikimate_kinase_CS"/>
</dbReference>
<keyword evidence="13 17" id="KW-0456">Lyase</keyword>
<evidence type="ECO:0000256" key="3">
    <source>
        <dbReference type="ARBA" id="ARBA00004661"/>
    </source>
</evidence>
<keyword evidence="12 17" id="KW-0057">Aromatic amino acid biosynthesis</keyword>
<dbReference type="GO" id="GO:0003856">
    <property type="term" value="F:3-dehydroquinate synthase activity"/>
    <property type="evidence" value="ECO:0007669"/>
    <property type="project" value="UniProtKB-EC"/>
</dbReference>
<evidence type="ECO:0000256" key="2">
    <source>
        <dbReference type="ARBA" id="ARBA00001911"/>
    </source>
</evidence>
<dbReference type="EMBL" id="JAFFJS010000007">
    <property type="protein sequence ID" value="MBM9434201.1"/>
    <property type="molecule type" value="Genomic_DNA"/>
</dbReference>
<evidence type="ECO:0000256" key="15">
    <source>
        <dbReference type="ARBA" id="ARBA00048567"/>
    </source>
</evidence>
<evidence type="ECO:0000256" key="5">
    <source>
        <dbReference type="ARBA" id="ARBA00022490"/>
    </source>
</evidence>
<dbReference type="Gene3D" id="1.20.1090.10">
    <property type="entry name" value="Dehydroquinate synthase-like - alpha domain"/>
    <property type="match status" value="1"/>
</dbReference>
<protein>
    <recommendedName>
        <fullName evidence="16 17">Multifunctional fusion protein</fullName>
    </recommendedName>
    <domain>
        <recommendedName>
            <fullName evidence="16">Shikimate kinase</fullName>
            <shortName evidence="16">SK</shortName>
            <ecNumber evidence="16">2.7.1.71</ecNumber>
        </recommendedName>
    </domain>
    <domain>
        <recommendedName>
            <fullName evidence="17">3-dehydroquinate synthase</fullName>
            <shortName evidence="17">DHQS</shortName>
            <ecNumber evidence="17">4.2.3.4</ecNumber>
        </recommendedName>
    </domain>
</protein>
<keyword evidence="14" id="KW-0511">Multifunctional enzyme</keyword>
<dbReference type="InterPro" id="IPR000623">
    <property type="entry name" value="Shikimate_kinase/TSH1"/>
</dbReference>
<accession>A0ABS2TKY2</accession>